<feature type="domain" description="CCHC-type" evidence="3">
    <location>
        <begin position="42"/>
        <end position="57"/>
    </location>
</feature>
<evidence type="ECO:0000259" key="3">
    <source>
        <dbReference type="PROSITE" id="PS50158"/>
    </source>
</evidence>
<evidence type="ECO:0000256" key="1">
    <source>
        <dbReference type="PROSITE-ProRule" id="PRU00047"/>
    </source>
</evidence>
<dbReference type="InterPro" id="IPR001878">
    <property type="entry name" value="Znf_CCHC"/>
</dbReference>
<dbReference type="Gene3D" id="4.10.60.10">
    <property type="entry name" value="Zinc finger, CCHC-type"/>
    <property type="match status" value="1"/>
</dbReference>
<sequence length="108" mass="11692">MTCACAGKGDYFRYENGCTGGYSPQDLLLCRCYQTPVPAVTCYCCGAEGHYGEDCPQEDRPHLKAERAGDARRAQAERDREIEVQMAASRPWLAGGSARGGRGHNSTG</sequence>
<dbReference type="InterPro" id="IPR036875">
    <property type="entry name" value="Znf_CCHC_sf"/>
</dbReference>
<evidence type="ECO:0000256" key="2">
    <source>
        <dbReference type="SAM" id="MobiDB-lite"/>
    </source>
</evidence>
<evidence type="ECO:0000313" key="5">
    <source>
        <dbReference type="Proteomes" id="UP000485058"/>
    </source>
</evidence>
<comment type="caution">
    <text evidence="4">The sequence shown here is derived from an EMBL/GenBank/DDBJ whole genome shotgun (WGS) entry which is preliminary data.</text>
</comment>
<dbReference type="SUPFAM" id="SSF57756">
    <property type="entry name" value="Retrovirus zinc finger-like domains"/>
    <property type="match status" value="1"/>
</dbReference>
<gene>
    <name evidence="4" type="ORF">HaLaN_31292</name>
</gene>
<dbReference type="EMBL" id="BLLF01006286">
    <property type="protein sequence ID" value="GFH32126.1"/>
    <property type="molecule type" value="Genomic_DNA"/>
</dbReference>
<dbReference type="Proteomes" id="UP000485058">
    <property type="component" value="Unassembled WGS sequence"/>
</dbReference>
<keyword evidence="1" id="KW-0862">Zinc</keyword>
<feature type="non-terminal residue" evidence="4">
    <location>
        <position position="1"/>
    </location>
</feature>
<dbReference type="GO" id="GO:0003676">
    <property type="term" value="F:nucleic acid binding"/>
    <property type="evidence" value="ECO:0007669"/>
    <property type="project" value="InterPro"/>
</dbReference>
<name>A0A6A0AHA3_HAELA</name>
<keyword evidence="5" id="KW-1185">Reference proteome</keyword>
<organism evidence="4 5">
    <name type="scientific">Haematococcus lacustris</name>
    <name type="common">Green alga</name>
    <name type="synonym">Haematococcus pluvialis</name>
    <dbReference type="NCBI Taxonomy" id="44745"/>
    <lineage>
        <taxon>Eukaryota</taxon>
        <taxon>Viridiplantae</taxon>
        <taxon>Chlorophyta</taxon>
        <taxon>core chlorophytes</taxon>
        <taxon>Chlorophyceae</taxon>
        <taxon>CS clade</taxon>
        <taxon>Chlamydomonadales</taxon>
        <taxon>Haematococcaceae</taxon>
        <taxon>Haematococcus</taxon>
    </lineage>
</organism>
<keyword evidence="1" id="KW-0863">Zinc-finger</keyword>
<keyword evidence="1" id="KW-0479">Metal-binding</keyword>
<feature type="non-terminal residue" evidence="4">
    <location>
        <position position="108"/>
    </location>
</feature>
<dbReference type="AlphaFoldDB" id="A0A6A0AHA3"/>
<proteinExistence type="predicted"/>
<dbReference type="PROSITE" id="PS50158">
    <property type="entry name" value="ZF_CCHC"/>
    <property type="match status" value="1"/>
</dbReference>
<feature type="region of interest" description="Disordered" evidence="2">
    <location>
        <begin position="86"/>
        <end position="108"/>
    </location>
</feature>
<accession>A0A6A0AHA3</accession>
<reference evidence="4 5" key="1">
    <citation type="submission" date="2020-02" db="EMBL/GenBank/DDBJ databases">
        <title>Draft genome sequence of Haematococcus lacustris strain NIES-144.</title>
        <authorList>
            <person name="Morimoto D."/>
            <person name="Nakagawa S."/>
            <person name="Yoshida T."/>
            <person name="Sawayama S."/>
        </authorList>
    </citation>
    <scope>NUCLEOTIDE SEQUENCE [LARGE SCALE GENOMIC DNA]</scope>
    <source>
        <strain evidence="4 5">NIES-144</strain>
    </source>
</reference>
<protein>
    <recommendedName>
        <fullName evidence="3">CCHC-type domain-containing protein</fullName>
    </recommendedName>
</protein>
<evidence type="ECO:0000313" key="4">
    <source>
        <dbReference type="EMBL" id="GFH32126.1"/>
    </source>
</evidence>
<dbReference type="GO" id="GO:0008270">
    <property type="term" value="F:zinc ion binding"/>
    <property type="evidence" value="ECO:0007669"/>
    <property type="project" value="UniProtKB-KW"/>
</dbReference>